<evidence type="ECO:0000256" key="1">
    <source>
        <dbReference type="ARBA" id="ARBA00004340"/>
    </source>
</evidence>
<keyword evidence="4" id="KW-0964">Secreted</keyword>
<proteinExistence type="inferred from homology"/>
<comment type="similarity">
    <text evidence="3">Belongs to the RxLR effector family.</text>
</comment>
<dbReference type="Pfam" id="PF22748">
    <property type="entry name" value="PexRD54_WY"/>
    <property type="match status" value="2"/>
</dbReference>
<evidence type="ECO:0000313" key="9">
    <source>
        <dbReference type="Proteomes" id="UP001165121"/>
    </source>
</evidence>
<evidence type="ECO:0000256" key="6">
    <source>
        <dbReference type="ARBA" id="ARBA00023026"/>
    </source>
</evidence>
<feature type="domain" description="RxLR effector PexRD54 WY" evidence="7">
    <location>
        <begin position="142"/>
        <end position="182"/>
    </location>
</feature>
<keyword evidence="6" id="KW-0843">Virulence</keyword>
<feature type="domain" description="RxLR effector PexRD54 WY" evidence="7">
    <location>
        <begin position="51"/>
        <end position="91"/>
    </location>
</feature>
<keyword evidence="9" id="KW-1185">Reference proteome</keyword>
<dbReference type="AlphaFoldDB" id="A0A9W7D943"/>
<dbReference type="OrthoDB" id="112923at2759"/>
<comment type="subcellular location">
    <subcellularLocation>
        <location evidence="1">Host cell</location>
    </subcellularLocation>
    <subcellularLocation>
        <location evidence="2">Secreted</location>
    </subcellularLocation>
</comment>
<sequence length="369" mass="42218">MKLYSQNNPTKKTSLIATFTAHYGDKGLAKIVEGAKLDKRTAFTAKRVQTEQIQRWLVDGKTPDDVFALLKLDEAGVQLFKQPQVNTWVKYMDDFKMANPDVETTLFTDLSGRFTEQTLVHMLIAAKKVPSTESVAVRIQAEQTNLWLDTERKPGDLLVLLGLDKQGVSLINIPLFSDWVKYTDEFNKIYFGKRLTVISALTKHYSVDVIAKMILAASHPPSTSNLAKRLYNELLRNWSTNKLLPEHVFVLLKLHEAPDKLLSRPFYTVWLRYLLHYRDANPKLEVTLLSELTKVYKDNSLSRMLFAAEQVPETKNLAVKLMSQLLGSWVSANTDPVRVFYLLGSPSKGKTLPYRLYQNYRASYKQPKQ</sequence>
<dbReference type="GO" id="GO:0043657">
    <property type="term" value="C:host cell"/>
    <property type="evidence" value="ECO:0007669"/>
    <property type="project" value="UniProtKB-SubCell"/>
</dbReference>
<accession>A0A9W7D943</accession>
<reference evidence="8" key="1">
    <citation type="submission" date="2023-04" db="EMBL/GenBank/DDBJ databases">
        <title>Phytophthora fragariaefolia NBRC 109709.</title>
        <authorList>
            <person name="Ichikawa N."/>
            <person name="Sato H."/>
            <person name="Tonouchi N."/>
        </authorList>
    </citation>
    <scope>NUCLEOTIDE SEQUENCE</scope>
    <source>
        <strain evidence="8">NBRC 109709</strain>
    </source>
</reference>
<dbReference type="InterPro" id="IPR054463">
    <property type="entry name" value="PexRD54_WY"/>
</dbReference>
<keyword evidence="5" id="KW-0732">Signal</keyword>
<evidence type="ECO:0000313" key="8">
    <source>
        <dbReference type="EMBL" id="GMF63771.1"/>
    </source>
</evidence>
<evidence type="ECO:0000256" key="2">
    <source>
        <dbReference type="ARBA" id="ARBA00004613"/>
    </source>
</evidence>
<name>A0A9W7D943_9STRA</name>
<dbReference type="Proteomes" id="UP001165121">
    <property type="component" value="Unassembled WGS sequence"/>
</dbReference>
<evidence type="ECO:0000259" key="7">
    <source>
        <dbReference type="Pfam" id="PF22748"/>
    </source>
</evidence>
<gene>
    <name evidence="8" type="ORF">Pfra01_002779000</name>
</gene>
<organism evidence="8 9">
    <name type="scientific">Phytophthora fragariaefolia</name>
    <dbReference type="NCBI Taxonomy" id="1490495"/>
    <lineage>
        <taxon>Eukaryota</taxon>
        <taxon>Sar</taxon>
        <taxon>Stramenopiles</taxon>
        <taxon>Oomycota</taxon>
        <taxon>Peronosporomycetes</taxon>
        <taxon>Peronosporales</taxon>
        <taxon>Peronosporaceae</taxon>
        <taxon>Phytophthora</taxon>
    </lineage>
</organism>
<evidence type="ECO:0000256" key="4">
    <source>
        <dbReference type="ARBA" id="ARBA00022525"/>
    </source>
</evidence>
<dbReference type="EMBL" id="BSXT01007488">
    <property type="protein sequence ID" value="GMF63771.1"/>
    <property type="molecule type" value="Genomic_DNA"/>
</dbReference>
<comment type="caution">
    <text evidence="8">The sequence shown here is derived from an EMBL/GenBank/DDBJ whole genome shotgun (WGS) entry which is preliminary data.</text>
</comment>
<protein>
    <submittedName>
        <fullName evidence="8">Unnamed protein product</fullName>
    </submittedName>
</protein>
<evidence type="ECO:0000256" key="3">
    <source>
        <dbReference type="ARBA" id="ARBA00010400"/>
    </source>
</evidence>
<evidence type="ECO:0000256" key="5">
    <source>
        <dbReference type="ARBA" id="ARBA00022729"/>
    </source>
</evidence>
<dbReference type="GO" id="GO:0005576">
    <property type="term" value="C:extracellular region"/>
    <property type="evidence" value="ECO:0007669"/>
    <property type="project" value="UniProtKB-SubCell"/>
</dbReference>